<evidence type="ECO:0000313" key="6">
    <source>
        <dbReference type="Proteomes" id="UP000310636"/>
    </source>
</evidence>
<comment type="caution">
    <text evidence="5">The sequence shown here is derived from an EMBL/GenBank/DDBJ whole genome shotgun (WGS) entry which is preliminary data.</text>
</comment>
<reference evidence="5 6" key="1">
    <citation type="submission" date="2019-04" db="EMBL/GenBank/DDBJ databases">
        <title>Cohnella sp. nov. isolated from preserved vegetables.</title>
        <authorList>
            <person name="Lin S.-Y."/>
            <person name="Hung M.-H."/>
            <person name="Young C.-C."/>
        </authorList>
    </citation>
    <scope>NUCLEOTIDE SEQUENCE [LARGE SCALE GENOMIC DNA]</scope>
    <source>
        <strain evidence="5 6">CC-MHH1044</strain>
    </source>
</reference>
<dbReference type="SMART" id="SM00342">
    <property type="entry name" value="HTH_ARAC"/>
    <property type="match status" value="1"/>
</dbReference>
<dbReference type="EMBL" id="SSOB01000023">
    <property type="protein sequence ID" value="THF76677.1"/>
    <property type="molecule type" value="Genomic_DNA"/>
</dbReference>
<dbReference type="InterPro" id="IPR018060">
    <property type="entry name" value="HTH_AraC"/>
</dbReference>
<proteinExistence type="predicted"/>
<keyword evidence="1" id="KW-0805">Transcription regulation</keyword>
<dbReference type="PRINTS" id="PR00032">
    <property type="entry name" value="HTHARAC"/>
</dbReference>
<gene>
    <name evidence="5" type="ORF">E6C55_18045</name>
</gene>
<dbReference type="GO" id="GO:0003700">
    <property type="term" value="F:DNA-binding transcription factor activity"/>
    <property type="evidence" value="ECO:0007669"/>
    <property type="project" value="InterPro"/>
</dbReference>
<dbReference type="Gene3D" id="1.10.10.60">
    <property type="entry name" value="Homeodomain-like"/>
    <property type="match status" value="2"/>
</dbReference>
<evidence type="ECO:0000313" key="5">
    <source>
        <dbReference type="EMBL" id="THF76677.1"/>
    </source>
</evidence>
<dbReference type="PROSITE" id="PS01124">
    <property type="entry name" value="HTH_ARAC_FAMILY_2"/>
    <property type="match status" value="1"/>
</dbReference>
<evidence type="ECO:0000256" key="1">
    <source>
        <dbReference type="ARBA" id="ARBA00023015"/>
    </source>
</evidence>
<organism evidence="5 6">
    <name type="scientific">Cohnella fermenti</name>
    <dbReference type="NCBI Taxonomy" id="2565925"/>
    <lineage>
        <taxon>Bacteria</taxon>
        <taxon>Bacillati</taxon>
        <taxon>Bacillota</taxon>
        <taxon>Bacilli</taxon>
        <taxon>Bacillales</taxon>
        <taxon>Paenibacillaceae</taxon>
        <taxon>Cohnella</taxon>
    </lineage>
</organism>
<keyword evidence="6" id="KW-1185">Reference proteome</keyword>
<protein>
    <submittedName>
        <fullName evidence="5">Helix-turn-helix domain-containing protein</fullName>
    </submittedName>
</protein>
<evidence type="ECO:0000259" key="4">
    <source>
        <dbReference type="PROSITE" id="PS01124"/>
    </source>
</evidence>
<dbReference type="SUPFAM" id="SSF46689">
    <property type="entry name" value="Homeodomain-like"/>
    <property type="match status" value="2"/>
</dbReference>
<dbReference type="Pfam" id="PF12833">
    <property type="entry name" value="HTH_18"/>
    <property type="match status" value="1"/>
</dbReference>
<name>A0A4S4BR87_9BACL</name>
<dbReference type="AlphaFoldDB" id="A0A4S4BR87"/>
<feature type="domain" description="HTH araC/xylS-type" evidence="4">
    <location>
        <begin position="217"/>
        <end position="316"/>
    </location>
</feature>
<dbReference type="Proteomes" id="UP000310636">
    <property type="component" value="Unassembled WGS sequence"/>
</dbReference>
<dbReference type="GO" id="GO:0043565">
    <property type="term" value="F:sequence-specific DNA binding"/>
    <property type="evidence" value="ECO:0007669"/>
    <property type="project" value="InterPro"/>
</dbReference>
<evidence type="ECO:0000256" key="3">
    <source>
        <dbReference type="ARBA" id="ARBA00023163"/>
    </source>
</evidence>
<dbReference type="InterPro" id="IPR020449">
    <property type="entry name" value="Tscrpt_reg_AraC-type_HTH"/>
</dbReference>
<dbReference type="OrthoDB" id="9794370at2"/>
<keyword evidence="2" id="KW-0238">DNA-binding</keyword>
<accession>A0A4S4BR87</accession>
<dbReference type="PANTHER" id="PTHR43280:SF2">
    <property type="entry name" value="HTH-TYPE TRANSCRIPTIONAL REGULATOR EXSA"/>
    <property type="match status" value="1"/>
</dbReference>
<dbReference type="RefSeq" id="WP_136371215.1">
    <property type="nucleotide sequence ID" value="NZ_SSOB01000023.1"/>
</dbReference>
<sequence length="316" mass="36220">MAYYREFGAGASAREAASAQAVVNSDRIARLLDEHIPFLQQSVLQRLISGTGWDIRALDEALQLYDIPLEAGEPCSILLFRLDEGFPDYETFQDATLEFAVANIIEENLRPEFDWLRCKDNYGHFVYLVKSRGHPALLMHELGPRTLRYAAERILVRVRTLLKGKISFAISPQTRLSAHLVYVYRSVLQDFPAIRDKKASRNTADGQSGRTPPDIVGAVQAYVRNHLGEDVSLASLSEQVYLHPVYLSKFYKEKTGEGLSDYILRIKMEYAAKLLLFEKDCRIYEIAGRIGFRNQSYFSSVFRKWFGMTPQDYRQR</sequence>
<keyword evidence="3" id="KW-0804">Transcription</keyword>
<dbReference type="PANTHER" id="PTHR43280">
    <property type="entry name" value="ARAC-FAMILY TRANSCRIPTIONAL REGULATOR"/>
    <property type="match status" value="1"/>
</dbReference>
<dbReference type="InterPro" id="IPR009057">
    <property type="entry name" value="Homeodomain-like_sf"/>
</dbReference>
<evidence type="ECO:0000256" key="2">
    <source>
        <dbReference type="ARBA" id="ARBA00023125"/>
    </source>
</evidence>